<dbReference type="InterPro" id="IPR002347">
    <property type="entry name" value="SDR_fam"/>
</dbReference>
<dbReference type="NCBIfam" id="NF047420">
    <property type="entry name" value="EF_P_mod_YmfI"/>
    <property type="match status" value="1"/>
</dbReference>
<gene>
    <name evidence="2" type="ORF">DOK76_01290</name>
</gene>
<dbReference type="PANTHER" id="PTHR42879">
    <property type="entry name" value="3-OXOACYL-(ACYL-CARRIER-PROTEIN) REDUCTASE"/>
    <property type="match status" value="1"/>
</dbReference>
<dbReference type="PRINTS" id="PR00081">
    <property type="entry name" value="GDHRDH"/>
</dbReference>
<dbReference type="Proteomes" id="UP000664857">
    <property type="component" value="Unassembled WGS sequence"/>
</dbReference>
<evidence type="ECO:0000313" key="2">
    <source>
        <dbReference type="EMBL" id="MBO0475683.1"/>
    </source>
</evidence>
<dbReference type="Pfam" id="PF13561">
    <property type="entry name" value="adh_short_C2"/>
    <property type="match status" value="1"/>
</dbReference>
<accession>A0ABS3HR70</accession>
<reference evidence="2 3" key="1">
    <citation type="submission" date="2021-03" db="EMBL/GenBank/DDBJ databases">
        <title>Enterococcal diversity collection.</title>
        <authorList>
            <person name="Gilmore M.S."/>
            <person name="Schwartzman J."/>
            <person name="Van Tyne D."/>
            <person name="Martin M."/>
            <person name="Earl A.M."/>
            <person name="Manson A.L."/>
            <person name="Straub T."/>
            <person name="Salamzade R."/>
            <person name="Saavedra J."/>
            <person name="Lebreton F."/>
            <person name="Prichula J."/>
            <person name="Schaufler K."/>
            <person name="Gaca A."/>
            <person name="Sgardioli B."/>
            <person name="Wagenaar J."/>
            <person name="Strong T."/>
        </authorList>
    </citation>
    <scope>NUCLEOTIDE SEQUENCE [LARGE SCALE GENOMIC DNA]</scope>
    <source>
        <strain evidence="2 3">DIV0080</strain>
    </source>
</reference>
<dbReference type="PANTHER" id="PTHR42879:SF2">
    <property type="entry name" value="3-OXOACYL-[ACYL-CARRIER-PROTEIN] REDUCTASE FABG"/>
    <property type="match status" value="1"/>
</dbReference>
<evidence type="ECO:0000256" key="1">
    <source>
        <dbReference type="ARBA" id="ARBA00006484"/>
    </source>
</evidence>
<comment type="similarity">
    <text evidence="1">Belongs to the short-chain dehydrogenases/reductases (SDR) family.</text>
</comment>
<sequence>MTYAFITGASGDIGAACARALAKEGYSLYCHYHSNEEKIRNLVTELKAAYPEQDFLIIQADLSLDSSLEIITQSVFQLDGIIFAHGDTSYELLTTHTSNEFDDMWRVHLKTPMRLCQAFQSKLSQQQQGRIVFISSIYGLSGSSMEVLYSTLKGGQIAFANAYAKEVASLGITVNTIAPGAVATRMNTDWTEEETKELLETIPVNRMALPEEIASFASFLFKKEASYITGTTLPMTGGWKI</sequence>
<dbReference type="SUPFAM" id="SSF51735">
    <property type="entry name" value="NAD(P)-binding Rossmann-fold domains"/>
    <property type="match status" value="1"/>
</dbReference>
<name>A0ABS3HR70_9ENTE</name>
<dbReference type="Gene3D" id="3.40.50.720">
    <property type="entry name" value="NAD(P)-binding Rossmann-like Domain"/>
    <property type="match status" value="1"/>
</dbReference>
<comment type="caution">
    <text evidence="2">The sequence shown here is derived from an EMBL/GenBank/DDBJ whole genome shotgun (WGS) entry which is preliminary data.</text>
</comment>
<dbReference type="InterPro" id="IPR050259">
    <property type="entry name" value="SDR"/>
</dbReference>
<dbReference type="RefSeq" id="WP_206964402.1">
    <property type="nucleotide sequence ID" value="NZ_JAFLVX010000004.1"/>
</dbReference>
<dbReference type="InterPro" id="IPR036291">
    <property type="entry name" value="NAD(P)-bd_dom_sf"/>
</dbReference>
<organism evidence="2 3">
    <name type="scientific">Candidatus Vagococcus giribetii</name>
    <dbReference type="NCBI Taxonomy" id="2230876"/>
    <lineage>
        <taxon>Bacteria</taxon>
        <taxon>Bacillati</taxon>
        <taxon>Bacillota</taxon>
        <taxon>Bacilli</taxon>
        <taxon>Lactobacillales</taxon>
        <taxon>Enterococcaceae</taxon>
        <taxon>Vagococcus</taxon>
    </lineage>
</organism>
<protein>
    <submittedName>
        <fullName evidence="2">SDR family oxidoreductase</fullName>
    </submittedName>
</protein>
<proteinExistence type="inferred from homology"/>
<keyword evidence="3" id="KW-1185">Reference proteome</keyword>
<dbReference type="EMBL" id="JAFLVX010000004">
    <property type="protein sequence ID" value="MBO0475683.1"/>
    <property type="molecule type" value="Genomic_DNA"/>
</dbReference>
<dbReference type="CDD" id="cd05233">
    <property type="entry name" value="SDR_c"/>
    <property type="match status" value="1"/>
</dbReference>
<evidence type="ECO:0000313" key="3">
    <source>
        <dbReference type="Proteomes" id="UP000664857"/>
    </source>
</evidence>